<feature type="region of interest" description="Disordered" evidence="10">
    <location>
        <begin position="376"/>
        <end position="396"/>
    </location>
</feature>
<dbReference type="InterPro" id="IPR006016">
    <property type="entry name" value="UspA"/>
</dbReference>
<dbReference type="Pfam" id="PF00069">
    <property type="entry name" value="Pkinase"/>
    <property type="match status" value="1"/>
</dbReference>
<accession>A0A445LWV9</accession>
<evidence type="ECO:0000256" key="2">
    <source>
        <dbReference type="ARBA" id="ARBA00022527"/>
    </source>
</evidence>
<evidence type="ECO:0000256" key="3">
    <source>
        <dbReference type="ARBA" id="ARBA00022679"/>
    </source>
</evidence>
<evidence type="ECO:0000256" key="5">
    <source>
        <dbReference type="ARBA" id="ARBA00022777"/>
    </source>
</evidence>
<reference evidence="12 13" key="1">
    <citation type="submission" date="2018-09" db="EMBL/GenBank/DDBJ databases">
        <title>A high-quality reference genome of wild soybean provides a powerful tool to mine soybean genomes.</title>
        <authorList>
            <person name="Xie M."/>
            <person name="Chung C.Y.L."/>
            <person name="Li M.-W."/>
            <person name="Wong F.-L."/>
            <person name="Chan T.-F."/>
            <person name="Lam H.-M."/>
        </authorList>
    </citation>
    <scope>NUCLEOTIDE SEQUENCE [LARGE SCALE GENOMIC DNA]</scope>
    <source>
        <strain evidence="13">cv. W05</strain>
        <tissue evidence="12">Hypocotyl of etiolated seedlings</tissue>
    </source>
</reference>
<dbReference type="GO" id="GO:0061630">
    <property type="term" value="F:ubiquitin protein ligase activity"/>
    <property type="evidence" value="ECO:0007669"/>
    <property type="project" value="UniProtKB-EC"/>
</dbReference>
<dbReference type="InterPro" id="IPR011009">
    <property type="entry name" value="Kinase-like_dom_sf"/>
</dbReference>
<dbReference type="PROSITE" id="PS50011">
    <property type="entry name" value="PROTEIN_KINASE_DOM"/>
    <property type="match status" value="1"/>
</dbReference>
<dbReference type="FunFam" id="3.30.200.20:FF:000162">
    <property type="entry name" value="Adenine nucleotide alpha hydrolase-like domain kinase"/>
    <property type="match status" value="1"/>
</dbReference>
<dbReference type="EMBL" id="QZWG01000001">
    <property type="protein sequence ID" value="RZC27756.1"/>
    <property type="molecule type" value="Genomic_DNA"/>
</dbReference>
<evidence type="ECO:0000256" key="10">
    <source>
        <dbReference type="SAM" id="MobiDB-lite"/>
    </source>
</evidence>
<feature type="compositionally biased region" description="Low complexity" evidence="10">
    <location>
        <begin position="762"/>
        <end position="771"/>
    </location>
</feature>
<dbReference type="SUPFAM" id="SSF56112">
    <property type="entry name" value="Protein kinase-like (PK-like)"/>
    <property type="match status" value="1"/>
</dbReference>
<comment type="caution">
    <text evidence="12">The sequence shown here is derived from an EMBL/GenBank/DDBJ whole genome shotgun (WGS) entry which is preliminary data.</text>
</comment>
<dbReference type="InterPro" id="IPR051348">
    <property type="entry name" value="U-box_ubiquitin_ligases"/>
</dbReference>
<dbReference type="FunFam" id="1.10.510.10:FF:001023">
    <property type="entry name" value="Os07g0541700 protein"/>
    <property type="match status" value="1"/>
</dbReference>
<name>A0A445LWV9_GLYSO</name>
<dbReference type="CDD" id="cd01989">
    <property type="entry name" value="USP_STK_Ubox_N"/>
    <property type="match status" value="1"/>
</dbReference>
<feature type="region of interest" description="Disordered" evidence="10">
    <location>
        <begin position="756"/>
        <end position="796"/>
    </location>
</feature>
<evidence type="ECO:0000256" key="6">
    <source>
        <dbReference type="ARBA" id="ARBA00022786"/>
    </source>
</evidence>
<dbReference type="GO" id="GO:0004674">
    <property type="term" value="F:protein serine/threonine kinase activity"/>
    <property type="evidence" value="ECO:0007669"/>
    <property type="project" value="UniProtKB-KW"/>
</dbReference>
<keyword evidence="7" id="KW-0067">ATP-binding</keyword>
<comment type="catalytic activity">
    <reaction evidence="9">
        <text>L-seryl-[protein] + ATP = O-phospho-L-seryl-[protein] + ADP + H(+)</text>
        <dbReference type="Rhea" id="RHEA:17989"/>
        <dbReference type="Rhea" id="RHEA-COMP:9863"/>
        <dbReference type="Rhea" id="RHEA-COMP:11604"/>
        <dbReference type="ChEBI" id="CHEBI:15378"/>
        <dbReference type="ChEBI" id="CHEBI:29999"/>
        <dbReference type="ChEBI" id="CHEBI:30616"/>
        <dbReference type="ChEBI" id="CHEBI:83421"/>
        <dbReference type="ChEBI" id="CHEBI:456216"/>
        <dbReference type="EC" id="2.7.11.1"/>
    </reaction>
</comment>
<dbReference type="AlphaFoldDB" id="A0A445LWV9"/>
<evidence type="ECO:0000259" key="11">
    <source>
        <dbReference type="PROSITE" id="PS50011"/>
    </source>
</evidence>
<dbReference type="Pfam" id="PF00582">
    <property type="entry name" value="Usp"/>
    <property type="match status" value="1"/>
</dbReference>
<feature type="domain" description="Protein kinase" evidence="11">
    <location>
        <begin position="463"/>
        <end position="727"/>
    </location>
</feature>
<dbReference type="InterPro" id="IPR008271">
    <property type="entry name" value="Ser/Thr_kinase_AS"/>
</dbReference>
<gene>
    <name evidence="12" type="ORF">D0Y65_000019</name>
</gene>
<feature type="compositionally biased region" description="Low complexity" evidence="10">
    <location>
        <begin position="183"/>
        <end position="198"/>
    </location>
</feature>
<dbReference type="InterPro" id="IPR000719">
    <property type="entry name" value="Prot_kinase_dom"/>
</dbReference>
<organism evidence="12 13">
    <name type="scientific">Glycine soja</name>
    <name type="common">Wild soybean</name>
    <dbReference type="NCBI Taxonomy" id="3848"/>
    <lineage>
        <taxon>Eukaryota</taxon>
        <taxon>Viridiplantae</taxon>
        <taxon>Streptophyta</taxon>
        <taxon>Embryophyta</taxon>
        <taxon>Tracheophyta</taxon>
        <taxon>Spermatophyta</taxon>
        <taxon>Magnoliopsida</taxon>
        <taxon>eudicotyledons</taxon>
        <taxon>Gunneridae</taxon>
        <taxon>Pentapetalae</taxon>
        <taxon>rosids</taxon>
        <taxon>fabids</taxon>
        <taxon>Fabales</taxon>
        <taxon>Fabaceae</taxon>
        <taxon>Papilionoideae</taxon>
        <taxon>50 kb inversion clade</taxon>
        <taxon>NPAAA clade</taxon>
        <taxon>indigoferoid/millettioid clade</taxon>
        <taxon>Phaseoleae</taxon>
        <taxon>Glycine</taxon>
        <taxon>Glycine subgen. Soja</taxon>
    </lineage>
</organism>
<dbReference type="Gene3D" id="1.10.510.10">
    <property type="entry name" value="Transferase(Phosphotransferase) domain 1"/>
    <property type="match status" value="1"/>
</dbReference>
<protein>
    <submittedName>
        <fullName evidence="12">U-box domain-containing protein 35 isoform A</fullName>
    </submittedName>
</protein>
<dbReference type="GO" id="GO:0005524">
    <property type="term" value="F:ATP binding"/>
    <property type="evidence" value="ECO:0007669"/>
    <property type="project" value="UniProtKB-KW"/>
</dbReference>
<keyword evidence="5" id="KW-0418">Kinase</keyword>
<evidence type="ECO:0000256" key="1">
    <source>
        <dbReference type="ARBA" id="ARBA00000900"/>
    </source>
</evidence>
<evidence type="ECO:0000313" key="13">
    <source>
        <dbReference type="Proteomes" id="UP000289340"/>
    </source>
</evidence>
<dbReference type="PROSITE" id="PS00108">
    <property type="entry name" value="PROTEIN_KINASE_ST"/>
    <property type="match status" value="1"/>
</dbReference>
<dbReference type="Gramene" id="XM_028370079.1">
    <property type="protein sequence ID" value="XP_028225880.1"/>
    <property type="gene ID" value="LOC114407103"/>
</dbReference>
<keyword evidence="13" id="KW-1185">Reference proteome</keyword>
<feature type="compositionally biased region" description="Polar residues" evidence="10">
    <location>
        <begin position="785"/>
        <end position="796"/>
    </location>
</feature>
<keyword evidence="3" id="KW-0808">Transferase</keyword>
<sequence>MSRVNSEKKLGAGRVVAVAIENNKTSQHAAKWAVDNLLPKDQCLLLIHVRQRPSSVPLSDHLSEAVGDNESKELFESFRVFCNRKSIQCKEVLLEDTDISKALIDTISTNTIELLVLGAPSRGGLVRRFRTTDVPSTVSKGAPQFCTVYIISKGKISSVRSATAPLAPNKAAIAAAAAAAAATTPRNQLQPQQQPHPQIMRSPERFSDSQPPRNYPPRPTSERPTAFGSHGAHHPMMDEDDIISPFTRAGKTYEPSKFQDSDISFVSSGRPSVERMFPTLYEDQDSASGIALGRFSDYDGRNSFASSYSSQSQGIDDHSFSSQSRLSDCTDDVEFEMRRLKLELKQTMEMYSSVCKEAMTAKHKAMELQRWKVEEQKKLEDSSMSSSPGEAVTSSSSMALMEMEQEKIREEALQKIAALEAQKRMSLQMERKKPEEKTVSSFGHTARYRRYTIEEIEEATNMFSESLKIGEGGYGPVYRCELDCTQVAIKVLKPDAAQGREQFQQEVEVLSCIRHPNMVLLLGACPEYGCLVYEYMANGSLDDCLFPRGKSRPPLPWQLRFQIAAEIATGLLFLHQTKPEPLVHRDLKPGNILLDRNYVSKISDVGLARLVPPSVADTVTQYRMTSTAGTFCYIDPEYQQTGMLGIKSDIYSLGIMLLQLVTAKPPMGLTHHVGRSIEKGTFAEMLDPAIPDWPLEQTLHFAKLSLGCAEMRRKDRPDLGKVVLPELNKLRAFAEQCMSPMMMFALRSTGGGGGGAGYVPRNSNSSGLSSSTQDMSEVSGFSGYESRSSTSSLGRI</sequence>
<dbReference type="PANTHER" id="PTHR45647:SF36">
    <property type="entry name" value="ADENINE NUCLEOTIDE ALPHA HYDROLASE-LIKE DOMAIN KINASE"/>
    <property type="match status" value="1"/>
</dbReference>
<evidence type="ECO:0000256" key="9">
    <source>
        <dbReference type="ARBA" id="ARBA00048679"/>
    </source>
</evidence>
<keyword evidence="2" id="KW-0723">Serine/threonine-protein kinase</keyword>
<evidence type="ECO:0000256" key="7">
    <source>
        <dbReference type="ARBA" id="ARBA00022840"/>
    </source>
</evidence>
<keyword evidence="4" id="KW-0547">Nucleotide-binding</keyword>
<evidence type="ECO:0000256" key="8">
    <source>
        <dbReference type="ARBA" id="ARBA00047899"/>
    </source>
</evidence>
<evidence type="ECO:0000313" key="12">
    <source>
        <dbReference type="EMBL" id="RZC27756.1"/>
    </source>
</evidence>
<dbReference type="SMART" id="SM00220">
    <property type="entry name" value="S_TKc"/>
    <property type="match status" value="1"/>
</dbReference>
<dbReference type="Proteomes" id="UP000289340">
    <property type="component" value="Chromosome 1"/>
</dbReference>
<keyword evidence="6" id="KW-0833">Ubl conjugation pathway</keyword>
<dbReference type="SUPFAM" id="SSF52402">
    <property type="entry name" value="Adenine nucleotide alpha hydrolases-like"/>
    <property type="match status" value="1"/>
</dbReference>
<comment type="catalytic activity">
    <reaction evidence="1">
        <text>S-ubiquitinyl-[E2 ubiquitin-conjugating enzyme]-L-cysteine + [acceptor protein]-L-lysine = [E2 ubiquitin-conjugating enzyme]-L-cysteine + N(6)-ubiquitinyl-[acceptor protein]-L-lysine.</text>
        <dbReference type="EC" id="2.3.2.27"/>
    </reaction>
</comment>
<dbReference type="Gene3D" id="3.30.200.20">
    <property type="entry name" value="Phosphorylase Kinase, domain 1"/>
    <property type="match status" value="1"/>
</dbReference>
<feature type="region of interest" description="Disordered" evidence="10">
    <location>
        <begin position="183"/>
        <end position="239"/>
    </location>
</feature>
<feature type="compositionally biased region" description="Polar residues" evidence="10">
    <location>
        <begin position="382"/>
        <end position="396"/>
    </location>
</feature>
<dbReference type="Gene3D" id="3.40.50.12370">
    <property type="match status" value="1"/>
</dbReference>
<evidence type="ECO:0000256" key="4">
    <source>
        <dbReference type="ARBA" id="ARBA00022741"/>
    </source>
</evidence>
<comment type="catalytic activity">
    <reaction evidence="8">
        <text>L-threonyl-[protein] + ATP = O-phospho-L-threonyl-[protein] + ADP + H(+)</text>
        <dbReference type="Rhea" id="RHEA:46608"/>
        <dbReference type="Rhea" id="RHEA-COMP:11060"/>
        <dbReference type="Rhea" id="RHEA-COMP:11605"/>
        <dbReference type="ChEBI" id="CHEBI:15378"/>
        <dbReference type="ChEBI" id="CHEBI:30013"/>
        <dbReference type="ChEBI" id="CHEBI:30616"/>
        <dbReference type="ChEBI" id="CHEBI:61977"/>
        <dbReference type="ChEBI" id="CHEBI:456216"/>
        <dbReference type="EC" id="2.7.11.1"/>
    </reaction>
</comment>
<proteinExistence type="predicted"/>
<dbReference type="PANTHER" id="PTHR45647">
    <property type="entry name" value="OS02G0152300 PROTEIN"/>
    <property type="match status" value="1"/>
</dbReference>